<dbReference type="Gene3D" id="3.40.50.1820">
    <property type="entry name" value="alpha/beta hydrolase"/>
    <property type="match status" value="1"/>
</dbReference>
<dbReference type="EMBL" id="VXLC01000023">
    <property type="protein sequence ID" value="KAA8884057.1"/>
    <property type="molecule type" value="Genomic_DNA"/>
</dbReference>
<dbReference type="GO" id="GO:0052689">
    <property type="term" value="F:carboxylic ester hydrolase activity"/>
    <property type="evidence" value="ECO:0007669"/>
    <property type="project" value="TreeGrafter"/>
</dbReference>
<sequence>MRTVVESDGPTAVRVVELLRDGEFTGVAELFGAPLRAAVSPDSLRAAWLTEISRIGAVTAIGEPAMEPFGDKLIRASVPVTCERGEFALIMSIDAAGLLQGLRLADTANAWAPPDYADPSAFAEREITVGAGELAVPGTLSVPHGPGPWPAVVLLHGGGPFDRDETGGPNKPFKDLAWGLAGRGIAVLRFDKVTYAHPQFAERPDFTMADEYVPHAVSAVDLLRQHPGIDPARIHVLGHSMGGKVAPRVAAAAPEVAGLVIMAGDTQPMHRAAVRVIRYLAGLDPGPQADAAVAAITRQADVVDSPALSPSTPRADLPFAYSGAYWLDLLAYQPVSTAAALTTPLLILQGARDYQVTVTDDLAGWRSGLTDRPDVTIRVYDLCDHLFFAGTGPSTPGDYQTPQHVDPTVVSDIANWLAHP</sequence>
<dbReference type="OrthoDB" id="9809549at2"/>
<dbReference type="AlphaFoldDB" id="A0A5N0E3R2"/>
<dbReference type="Pfam" id="PF12697">
    <property type="entry name" value="Abhydrolase_6"/>
    <property type="match status" value="1"/>
</dbReference>
<dbReference type="SUPFAM" id="SSF53474">
    <property type="entry name" value="alpha/beta-Hydrolases"/>
    <property type="match status" value="1"/>
</dbReference>
<organism evidence="2 3">
    <name type="scientific">Nocardia colli</name>
    <dbReference type="NCBI Taxonomy" id="2545717"/>
    <lineage>
        <taxon>Bacteria</taxon>
        <taxon>Bacillati</taxon>
        <taxon>Actinomycetota</taxon>
        <taxon>Actinomycetes</taxon>
        <taxon>Mycobacteriales</taxon>
        <taxon>Nocardiaceae</taxon>
        <taxon>Nocardia</taxon>
    </lineage>
</organism>
<dbReference type="RefSeq" id="WP_150406583.1">
    <property type="nucleotide sequence ID" value="NZ_VXLC01000023.1"/>
</dbReference>
<keyword evidence="3" id="KW-1185">Reference proteome</keyword>
<dbReference type="InterPro" id="IPR029058">
    <property type="entry name" value="AB_hydrolase_fold"/>
</dbReference>
<gene>
    <name evidence="2" type="ORF">F3087_35975</name>
</gene>
<feature type="domain" description="AB hydrolase-1" evidence="1">
    <location>
        <begin position="152"/>
        <end position="388"/>
    </location>
</feature>
<evidence type="ECO:0000259" key="1">
    <source>
        <dbReference type="Pfam" id="PF12697"/>
    </source>
</evidence>
<keyword evidence="2" id="KW-0378">Hydrolase</keyword>
<protein>
    <submittedName>
        <fullName evidence="2">Alpha/beta fold hydrolase</fullName>
    </submittedName>
</protein>
<comment type="caution">
    <text evidence="2">The sequence shown here is derived from an EMBL/GenBank/DDBJ whole genome shotgun (WGS) entry which is preliminary data.</text>
</comment>
<dbReference type="PANTHER" id="PTHR43265:SF1">
    <property type="entry name" value="ESTERASE ESTD"/>
    <property type="match status" value="1"/>
</dbReference>
<proteinExistence type="predicted"/>
<evidence type="ECO:0000313" key="3">
    <source>
        <dbReference type="Proteomes" id="UP000323876"/>
    </source>
</evidence>
<name>A0A5N0E3R2_9NOCA</name>
<evidence type="ECO:0000313" key="2">
    <source>
        <dbReference type="EMBL" id="KAA8884057.1"/>
    </source>
</evidence>
<accession>A0A5N0E3R2</accession>
<dbReference type="Proteomes" id="UP000323876">
    <property type="component" value="Unassembled WGS sequence"/>
</dbReference>
<dbReference type="InterPro" id="IPR053145">
    <property type="entry name" value="AB_hydrolase_Est10"/>
</dbReference>
<reference evidence="2 3" key="1">
    <citation type="submission" date="2019-09" db="EMBL/GenBank/DDBJ databases">
        <authorList>
            <person name="Wang X."/>
        </authorList>
    </citation>
    <scope>NUCLEOTIDE SEQUENCE [LARGE SCALE GENOMIC DNA]</scope>
    <source>
        <strain evidence="2 3">CICC 11023</strain>
    </source>
</reference>
<dbReference type="InterPro" id="IPR000073">
    <property type="entry name" value="AB_hydrolase_1"/>
</dbReference>
<dbReference type="PANTHER" id="PTHR43265">
    <property type="entry name" value="ESTERASE ESTD"/>
    <property type="match status" value="1"/>
</dbReference>